<sequence length="855" mass="93746">MPPQVSDQELGDAFLQSVEHGSFPQSEDVASASVSADALPKLLEAVGKAREDTKEQIRQISREAAPDIDGWISQARKLQGDIKCSQATAKEIVQQAESGKEKSDHLQDAATKVSFLYSEIAYNESLVQVVEQLQDISTLVESAQDAAVRSHIMHALERLEDADGAFKRLGPFENTRAVGLLKTRSGELRHAIVENVTESWNALITVDTAEKKVTLKDEIEREATVHIGTVVDALTKLGILDNFIARLARDLDTAIISPRLSIDADQIVSALTIEGDEAQAVGAVSDVSVKAALEDIQAISEYLSTRLPPTIAVPLSEKLVPAIASRLITKWLLPAVPLSTNGVLEFQETLSLVLGLVEFFDELEWSGQNRLTDWVDKSAEIWLATQKEASIAQLQRILPKQAQQKKMVERVETQILSKGDAMLGGQEDNEEDWGADWGEEEAAPEEANPLTEEVEEEDVSAWGIDDDEPQEAEKDAIADKPEQTEDDVDDWGADWDDENSKPAPSEPAPKTTTNPNANGAASTSQKATATREVTLRETYTVTAIPDSILEIILQVIAEVETLNSPQLKDSAINPASGGLYAIPGLLLAMYRATAATHYSKHDAANMLIYNDCMHLSDRLSQLLASQLANEPASTLPPHLRPSARLKPSLEQNIKAIDSFGNRAYGREMESQRTIIRDHLDAAQGFAGCTNMPFAAECDNAIMMTINRIADVKNQWKPILSHSALLQSLGSLVGTALGKFITDVEDMSDIAEDESGKLHGYCKSLSTLSVHFQTDNDEEGSEGMDMSSRFVANWFKFQYLSEILDSSLADIKYFWTDGGLKLEMKAEEVVDLLKALFAESEHRRKAIAVIRRTSMS</sequence>
<organism evidence="3 4">
    <name type="scientific">Lentithecium fluviatile CBS 122367</name>
    <dbReference type="NCBI Taxonomy" id="1168545"/>
    <lineage>
        <taxon>Eukaryota</taxon>
        <taxon>Fungi</taxon>
        <taxon>Dikarya</taxon>
        <taxon>Ascomycota</taxon>
        <taxon>Pezizomycotina</taxon>
        <taxon>Dothideomycetes</taxon>
        <taxon>Pleosporomycetidae</taxon>
        <taxon>Pleosporales</taxon>
        <taxon>Massarineae</taxon>
        <taxon>Lentitheciaceae</taxon>
        <taxon>Lentithecium</taxon>
    </lineage>
</organism>
<dbReference type="InterPro" id="IPR046362">
    <property type="entry name" value="Zw10/DSL1_C_sf"/>
</dbReference>
<dbReference type="EMBL" id="MU005580">
    <property type="protein sequence ID" value="KAF2684831.1"/>
    <property type="molecule type" value="Genomic_DNA"/>
</dbReference>
<reference evidence="3" key="1">
    <citation type="journal article" date="2020" name="Stud. Mycol.">
        <title>101 Dothideomycetes genomes: a test case for predicting lifestyles and emergence of pathogens.</title>
        <authorList>
            <person name="Haridas S."/>
            <person name="Albert R."/>
            <person name="Binder M."/>
            <person name="Bloem J."/>
            <person name="Labutti K."/>
            <person name="Salamov A."/>
            <person name="Andreopoulos B."/>
            <person name="Baker S."/>
            <person name="Barry K."/>
            <person name="Bills G."/>
            <person name="Bluhm B."/>
            <person name="Cannon C."/>
            <person name="Castanera R."/>
            <person name="Culley D."/>
            <person name="Daum C."/>
            <person name="Ezra D."/>
            <person name="Gonzalez J."/>
            <person name="Henrissat B."/>
            <person name="Kuo A."/>
            <person name="Liang C."/>
            <person name="Lipzen A."/>
            <person name="Lutzoni F."/>
            <person name="Magnuson J."/>
            <person name="Mondo S."/>
            <person name="Nolan M."/>
            <person name="Ohm R."/>
            <person name="Pangilinan J."/>
            <person name="Park H.-J."/>
            <person name="Ramirez L."/>
            <person name="Alfaro M."/>
            <person name="Sun H."/>
            <person name="Tritt A."/>
            <person name="Yoshinaga Y."/>
            <person name="Zwiers L.-H."/>
            <person name="Turgeon B."/>
            <person name="Goodwin S."/>
            <person name="Spatafora J."/>
            <person name="Crous P."/>
            <person name="Grigoriev I."/>
        </authorList>
    </citation>
    <scope>NUCLEOTIDE SEQUENCE</scope>
    <source>
        <strain evidence="3">CBS 122367</strain>
    </source>
</reference>
<evidence type="ECO:0000313" key="4">
    <source>
        <dbReference type="Proteomes" id="UP000799291"/>
    </source>
</evidence>
<evidence type="ECO:0000256" key="1">
    <source>
        <dbReference type="SAM" id="MobiDB-lite"/>
    </source>
</evidence>
<dbReference type="PANTHER" id="PTHR12205">
    <property type="entry name" value="CENTROMERE/KINETOCHORE PROTEIN ZW10"/>
    <property type="match status" value="1"/>
</dbReference>
<dbReference type="GO" id="GO:0007094">
    <property type="term" value="P:mitotic spindle assembly checkpoint signaling"/>
    <property type="evidence" value="ECO:0007669"/>
    <property type="project" value="TreeGrafter"/>
</dbReference>
<dbReference type="AlphaFoldDB" id="A0A6G1J3P4"/>
<protein>
    <recommendedName>
        <fullName evidence="2">ZW10 C-terminal helical domain-containing protein</fullName>
    </recommendedName>
</protein>
<evidence type="ECO:0000259" key="2">
    <source>
        <dbReference type="Pfam" id="PF22766"/>
    </source>
</evidence>
<dbReference type="GO" id="GO:0005737">
    <property type="term" value="C:cytoplasm"/>
    <property type="evidence" value="ECO:0007669"/>
    <property type="project" value="GOC"/>
</dbReference>
<dbReference type="InterPro" id="IPR055148">
    <property type="entry name" value="ZW10_C_2"/>
</dbReference>
<dbReference type="GO" id="GO:1990423">
    <property type="term" value="C:RZZ complex"/>
    <property type="evidence" value="ECO:0007669"/>
    <property type="project" value="TreeGrafter"/>
</dbReference>
<name>A0A6G1J3P4_9PLEO</name>
<dbReference type="GO" id="GO:0006888">
    <property type="term" value="P:endoplasmic reticulum to Golgi vesicle-mediated transport"/>
    <property type="evidence" value="ECO:0007669"/>
    <property type="project" value="TreeGrafter"/>
</dbReference>
<dbReference type="Pfam" id="PF22766">
    <property type="entry name" value="ZW10_C2"/>
    <property type="match status" value="1"/>
</dbReference>
<keyword evidence="4" id="KW-1185">Reference proteome</keyword>
<dbReference type="PANTHER" id="PTHR12205:SF0">
    <property type="entry name" value="CENTROMERE_KINETOCHORE PROTEIN ZW10 HOMOLOG"/>
    <property type="match status" value="1"/>
</dbReference>
<gene>
    <name evidence="3" type="ORF">K458DRAFT_301641</name>
</gene>
<feature type="compositionally biased region" description="Polar residues" evidence="1">
    <location>
        <begin position="510"/>
        <end position="528"/>
    </location>
</feature>
<accession>A0A6G1J3P4</accession>
<dbReference type="Gene3D" id="1.10.357.150">
    <property type="match status" value="1"/>
</dbReference>
<dbReference type="OrthoDB" id="534815at2759"/>
<feature type="domain" description="ZW10 C-terminal helical" evidence="2">
    <location>
        <begin position="701"/>
        <end position="848"/>
    </location>
</feature>
<feature type="compositionally biased region" description="Basic and acidic residues" evidence="1">
    <location>
        <begin position="471"/>
        <end position="483"/>
    </location>
</feature>
<proteinExistence type="predicted"/>
<feature type="compositionally biased region" description="Acidic residues" evidence="1">
    <location>
        <begin position="484"/>
        <end position="497"/>
    </location>
</feature>
<dbReference type="Proteomes" id="UP000799291">
    <property type="component" value="Unassembled WGS sequence"/>
</dbReference>
<feature type="region of interest" description="Disordered" evidence="1">
    <location>
        <begin position="440"/>
        <end position="529"/>
    </location>
</feature>
<evidence type="ECO:0000313" key="3">
    <source>
        <dbReference type="EMBL" id="KAF2684831.1"/>
    </source>
</evidence>
<feature type="compositionally biased region" description="Acidic residues" evidence="1">
    <location>
        <begin position="452"/>
        <end position="470"/>
    </location>
</feature>